<dbReference type="InterPro" id="IPR038662">
    <property type="entry name" value="ATP_synth_F0_csu_sf"/>
</dbReference>
<dbReference type="Gene3D" id="1.20.20.10">
    <property type="entry name" value="F1F0 ATP synthase subunit C"/>
    <property type="match status" value="1"/>
</dbReference>
<evidence type="ECO:0000256" key="1">
    <source>
        <dbReference type="ARBA" id="ARBA00006704"/>
    </source>
</evidence>
<keyword evidence="4" id="KW-1185">Reference proteome</keyword>
<evidence type="ECO:0000313" key="3">
    <source>
        <dbReference type="EnsemblMetazoa" id="AMIN000631-PA"/>
    </source>
</evidence>
<accession>A0A182VRE5</accession>
<dbReference type="EnsemblMetazoa" id="AMIN000631-RA">
    <property type="protein sequence ID" value="AMIN000631-PA"/>
    <property type="gene ID" value="AMIN000631"/>
</dbReference>
<feature type="region of interest" description="Disordered" evidence="2">
    <location>
        <begin position="237"/>
        <end position="270"/>
    </location>
</feature>
<evidence type="ECO:0000313" key="4">
    <source>
        <dbReference type="Proteomes" id="UP000075920"/>
    </source>
</evidence>
<reference evidence="4" key="1">
    <citation type="submission" date="2013-03" db="EMBL/GenBank/DDBJ databases">
        <title>The Genome Sequence of Anopheles minimus MINIMUS1.</title>
        <authorList>
            <consortium name="The Broad Institute Genomics Platform"/>
            <person name="Neafsey D.E."/>
            <person name="Walton C."/>
            <person name="Walker B."/>
            <person name="Young S.K."/>
            <person name="Zeng Q."/>
            <person name="Gargeya S."/>
            <person name="Fitzgerald M."/>
            <person name="Haas B."/>
            <person name="Abouelleil A."/>
            <person name="Allen A.W."/>
            <person name="Alvarado L."/>
            <person name="Arachchi H.M."/>
            <person name="Berlin A.M."/>
            <person name="Chapman S.B."/>
            <person name="Gainer-Dewar J."/>
            <person name="Goldberg J."/>
            <person name="Griggs A."/>
            <person name="Gujja S."/>
            <person name="Hansen M."/>
            <person name="Howarth C."/>
            <person name="Imamovic A."/>
            <person name="Ireland A."/>
            <person name="Larimer J."/>
            <person name="McCowan C."/>
            <person name="Murphy C."/>
            <person name="Pearson M."/>
            <person name="Poon T.W."/>
            <person name="Priest M."/>
            <person name="Roberts A."/>
            <person name="Saif S."/>
            <person name="Shea T."/>
            <person name="Sisk P."/>
            <person name="Sykes S."/>
            <person name="Wortman J."/>
            <person name="Nusbaum C."/>
            <person name="Birren B."/>
        </authorList>
    </citation>
    <scope>NUCLEOTIDE SEQUENCE [LARGE SCALE GENOMIC DNA]</scope>
    <source>
        <strain evidence="4">MINIMUS1</strain>
    </source>
</reference>
<dbReference type="STRING" id="112268.A0A182VRE5"/>
<organism evidence="3 4">
    <name type="scientific">Anopheles minimus</name>
    <dbReference type="NCBI Taxonomy" id="112268"/>
    <lineage>
        <taxon>Eukaryota</taxon>
        <taxon>Metazoa</taxon>
        <taxon>Ecdysozoa</taxon>
        <taxon>Arthropoda</taxon>
        <taxon>Hexapoda</taxon>
        <taxon>Insecta</taxon>
        <taxon>Pterygota</taxon>
        <taxon>Neoptera</taxon>
        <taxon>Endopterygota</taxon>
        <taxon>Diptera</taxon>
        <taxon>Nematocera</taxon>
        <taxon>Culicoidea</taxon>
        <taxon>Culicidae</taxon>
        <taxon>Anophelinae</taxon>
        <taxon>Anopheles</taxon>
    </lineage>
</organism>
<dbReference type="GO" id="GO:0015078">
    <property type="term" value="F:proton transmembrane transporter activity"/>
    <property type="evidence" value="ECO:0007669"/>
    <property type="project" value="InterPro"/>
</dbReference>
<evidence type="ECO:0000256" key="2">
    <source>
        <dbReference type="SAM" id="MobiDB-lite"/>
    </source>
</evidence>
<comment type="similarity">
    <text evidence="1">Belongs to the ATPase C chain family.</text>
</comment>
<dbReference type="InterPro" id="IPR000454">
    <property type="entry name" value="ATP_synth_F0_csu"/>
</dbReference>
<feature type="compositionally biased region" description="Basic residues" evidence="2">
    <location>
        <begin position="245"/>
        <end position="254"/>
    </location>
</feature>
<protein>
    <submittedName>
        <fullName evidence="3">Uncharacterized protein</fullName>
    </submittedName>
</protein>
<dbReference type="GO" id="GO:0015986">
    <property type="term" value="P:proton motive force-driven ATP synthesis"/>
    <property type="evidence" value="ECO:0007669"/>
    <property type="project" value="InterPro"/>
</dbReference>
<sequence length="310" mass="34469">MRKTMAPTRSVHFIDSETISKQIFAPARYNLPLFLCKKLNVHSTSVENSTPQPCSDQPERTALLRRMAKYHVNELTKDPPQLLATDGKRNSLQYHLFAQNHPQNGIIPCKRNAFPWARSVTMNSIRFAETSITVSRPFVTSCTRRDVDTAAKFVGASLATIGVGGSGLGIGTVFDTTNRKEKSFKINQPQSGVLRRRCNAHRAGWPHCPKPLRDGHKEWSLPPGRYRLGGSIADLANRSTGIKGRNGHPTKGRHPSNQPRVKPSLHDKFGATGNAELRDLQLDTLSAINLPAEMNKLLHPSKYFVGKIRP</sequence>
<dbReference type="VEuPathDB" id="VectorBase:AMIN000631"/>
<reference evidence="3" key="2">
    <citation type="submission" date="2020-05" db="UniProtKB">
        <authorList>
            <consortium name="EnsemblMetazoa"/>
        </authorList>
    </citation>
    <scope>IDENTIFICATION</scope>
    <source>
        <strain evidence="3">MINIMUS1</strain>
    </source>
</reference>
<dbReference type="GO" id="GO:0045259">
    <property type="term" value="C:proton-transporting ATP synthase complex"/>
    <property type="evidence" value="ECO:0007669"/>
    <property type="project" value="InterPro"/>
</dbReference>
<dbReference type="Proteomes" id="UP000075920">
    <property type="component" value="Unassembled WGS sequence"/>
</dbReference>
<dbReference type="PANTHER" id="PTHR10031">
    <property type="entry name" value="ATP SYNTHASE LIPID-BINDING PROTEIN, MITOCHONDRIAL"/>
    <property type="match status" value="1"/>
</dbReference>
<dbReference type="AlphaFoldDB" id="A0A182VRE5"/>
<name>A0A182VRE5_9DIPT</name>
<dbReference type="PANTHER" id="PTHR10031:SF0">
    <property type="entry name" value="ATPASE PROTEIN 9"/>
    <property type="match status" value="1"/>
</dbReference>
<proteinExistence type="inferred from homology"/>